<name>A0A158EBG6_9BURK</name>
<keyword evidence="4" id="KW-1185">Reference proteome</keyword>
<evidence type="ECO:0000259" key="2">
    <source>
        <dbReference type="Pfam" id="PF12275"/>
    </source>
</evidence>
<evidence type="ECO:0000313" key="3">
    <source>
        <dbReference type="EMBL" id="SAL04229.1"/>
    </source>
</evidence>
<gene>
    <name evidence="3" type="ORF">AWB78_06863</name>
</gene>
<evidence type="ECO:0000256" key="1">
    <source>
        <dbReference type="SAM" id="MobiDB-lite"/>
    </source>
</evidence>
<comment type="caution">
    <text evidence="3">The sequence shown here is derived from an EMBL/GenBank/DDBJ whole genome shotgun (WGS) entry which is preliminary data.</text>
</comment>
<proteinExistence type="predicted"/>
<feature type="domain" description="DUF3616" evidence="2">
    <location>
        <begin position="75"/>
        <end position="139"/>
    </location>
</feature>
<dbReference type="EMBL" id="FCOX02000060">
    <property type="protein sequence ID" value="SAL04229.1"/>
    <property type="molecule type" value="Genomic_DNA"/>
</dbReference>
<dbReference type="Proteomes" id="UP000071859">
    <property type="component" value="Unassembled WGS sequence"/>
</dbReference>
<evidence type="ECO:0000313" key="4">
    <source>
        <dbReference type="Proteomes" id="UP000071859"/>
    </source>
</evidence>
<dbReference type="AlphaFoldDB" id="A0A158EBG6"/>
<organism evidence="3 4">
    <name type="scientific">Caballeronia calidae</name>
    <dbReference type="NCBI Taxonomy" id="1777139"/>
    <lineage>
        <taxon>Bacteria</taxon>
        <taxon>Pseudomonadati</taxon>
        <taxon>Pseudomonadota</taxon>
        <taxon>Betaproteobacteria</taxon>
        <taxon>Burkholderiales</taxon>
        <taxon>Burkholderiaceae</taxon>
        <taxon>Caballeronia</taxon>
    </lineage>
</organism>
<feature type="region of interest" description="Disordered" evidence="1">
    <location>
        <begin position="338"/>
        <end position="360"/>
    </location>
</feature>
<dbReference type="InterPro" id="IPR022060">
    <property type="entry name" value="DUF3616"/>
</dbReference>
<sequence length="360" mass="39321">MNVARTSSLCARHRFDRQGWRAVSAWLAAVCAAWTIDALVSPAHAEPVTTYRGICNASAGVDIGAGHFVVGDDDIDSLVVYQYGKPDVVDEVKIGDYLNGAASKDDEADIEGAARIGDRIYWITSHSGKNGEPRPTRQHLFATRIVMKDAVPTVVPLDTKPYDKLLSALASDSRFEELKRAMSKGAEEDHGFNIEGLAATRNGGLLIGFRNPLVAKSGSRKGREALVLELKNPADVLERGAKPEFGDLIRLDLGKRGVRSIELIDGEYFIVAGPFDAGTPGDPASRFSIFRWNGSPHAKPSHWKDIEPSTFHAEGLFEIAGTRKIYLLSDDGDEQRICKKGPDKKKTTSDKTFRGMAVER</sequence>
<feature type="domain" description="DUF3616" evidence="2">
    <location>
        <begin position="159"/>
        <end position="299"/>
    </location>
</feature>
<protein>
    <recommendedName>
        <fullName evidence="2">DUF3616 domain-containing protein</fullName>
    </recommendedName>
</protein>
<accession>A0A158EBG6</accession>
<dbReference type="Pfam" id="PF12275">
    <property type="entry name" value="DUF3616"/>
    <property type="match status" value="2"/>
</dbReference>
<reference evidence="3" key="1">
    <citation type="submission" date="2016-01" db="EMBL/GenBank/DDBJ databases">
        <authorList>
            <person name="Peeters C."/>
        </authorList>
    </citation>
    <scope>NUCLEOTIDE SEQUENCE</scope>
    <source>
        <strain evidence="3">LMG 29321</strain>
    </source>
</reference>